<name>A0A7W9MJL8_9ACTN</name>
<feature type="compositionally biased region" description="Gly residues" evidence="5">
    <location>
        <begin position="20"/>
        <end position="36"/>
    </location>
</feature>
<reference evidence="8 9" key="1">
    <citation type="submission" date="2020-08" db="EMBL/GenBank/DDBJ databases">
        <title>Sequencing the genomes of 1000 actinobacteria strains.</title>
        <authorList>
            <person name="Klenk H.-P."/>
        </authorList>
    </citation>
    <scope>NUCLEOTIDE SEQUENCE [LARGE SCALE GENOMIC DNA]</scope>
    <source>
        <strain evidence="8 9">DSM 46887</strain>
    </source>
</reference>
<evidence type="ECO:0000256" key="3">
    <source>
        <dbReference type="ARBA" id="ARBA00022989"/>
    </source>
</evidence>
<feature type="transmembrane region" description="Helical" evidence="6">
    <location>
        <begin position="171"/>
        <end position="191"/>
    </location>
</feature>
<dbReference type="GO" id="GO:0005524">
    <property type="term" value="F:ATP binding"/>
    <property type="evidence" value="ECO:0007669"/>
    <property type="project" value="InterPro"/>
</dbReference>
<dbReference type="InterPro" id="IPR011527">
    <property type="entry name" value="ABC1_TM_dom"/>
</dbReference>
<organism evidence="8 9">
    <name type="scientific">Streptosporangium becharense</name>
    <dbReference type="NCBI Taxonomy" id="1816182"/>
    <lineage>
        <taxon>Bacteria</taxon>
        <taxon>Bacillati</taxon>
        <taxon>Actinomycetota</taxon>
        <taxon>Actinomycetes</taxon>
        <taxon>Streptosporangiales</taxon>
        <taxon>Streptosporangiaceae</taxon>
        <taxon>Streptosporangium</taxon>
    </lineage>
</organism>
<dbReference type="PROSITE" id="PS50929">
    <property type="entry name" value="ABC_TM1F"/>
    <property type="match status" value="1"/>
</dbReference>
<evidence type="ECO:0000256" key="1">
    <source>
        <dbReference type="ARBA" id="ARBA00004651"/>
    </source>
</evidence>
<gene>
    <name evidence="8" type="ORF">F4562_006272</name>
</gene>
<evidence type="ECO:0000256" key="4">
    <source>
        <dbReference type="ARBA" id="ARBA00023136"/>
    </source>
</evidence>
<dbReference type="SUPFAM" id="SSF90123">
    <property type="entry name" value="ABC transporter transmembrane region"/>
    <property type="match status" value="1"/>
</dbReference>
<dbReference type="Gene3D" id="1.20.1560.10">
    <property type="entry name" value="ABC transporter type 1, transmembrane domain"/>
    <property type="match status" value="1"/>
</dbReference>
<dbReference type="GO" id="GO:0015421">
    <property type="term" value="F:ABC-type oligopeptide transporter activity"/>
    <property type="evidence" value="ECO:0007669"/>
    <property type="project" value="TreeGrafter"/>
</dbReference>
<keyword evidence="9" id="KW-1185">Reference proteome</keyword>
<evidence type="ECO:0000259" key="7">
    <source>
        <dbReference type="PROSITE" id="PS50929"/>
    </source>
</evidence>
<comment type="caution">
    <text evidence="8">The sequence shown here is derived from an EMBL/GenBank/DDBJ whole genome shotgun (WGS) entry which is preliminary data.</text>
</comment>
<feature type="domain" description="ABC transmembrane type-1" evidence="7">
    <location>
        <begin position="59"/>
        <end position="230"/>
    </location>
</feature>
<evidence type="ECO:0000256" key="2">
    <source>
        <dbReference type="ARBA" id="ARBA00022692"/>
    </source>
</evidence>
<keyword evidence="2 6" id="KW-0812">Transmembrane</keyword>
<feature type="transmembrane region" description="Helical" evidence="6">
    <location>
        <begin position="55"/>
        <end position="75"/>
    </location>
</feature>
<dbReference type="PANTHER" id="PTHR43394:SF1">
    <property type="entry name" value="ATP-BINDING CASSETTE SUB-FAMILY B MEMBER 10, MITOCHONDRIAL"/>
    <property type="match status" value="1"/>
</dbReference>
<dbReference type="InterPro" id="IPR039421">
    <property type="entry name" value="Type_1_exporter"/>
</dbReference>
<feature type="compositionally biased region" description="Low complexity" evidence="5">
    <location>
        <begin position="10"/>
        <end position="19"/>
    </location>
</feature>
<comment type="subcellular location">
    <subcellularLocation>
        <location evidence="1">Cell membrane</location>
        <topology evidence="1">Multi-pass membrane protein</topology>
    </subcellularLocation>
</comment>
<dbReference type="PANTHER" id="PTHR43394">
    <property type="entry name" value="ATP-DEPENDENT PERMEASE MDL1, MITOCHONDRIAL"/>
    <property type="match status" value="1"/>
</dbReference>
<dbReference type="Proteomes" id="UP000540685">
    <property type="component" value="Unassembled WGS sequence"/>
</dbReference>
<protein>
    <submittedName>
        <fullName evidence="8">ABC-type multidrug transport system fused ATPase/permease subunit</fullName>
    </submittedName>
</protein>
<keyword evidence="4 6" id="KW-0472">Membrane</keyword>
<keyword evidence="3 6" id="KW-1133">Transmembrane helix</keyword>
<evidence type="ECO:0000256" key="5">
    <source>
        <dbReference type="SAM" id="MobiDB-lite"/>
    </source>
</evidence>
<dbReference type="AlphaFoldDB" id="A0A7W9MJL8"/>
<dbReference type="Pfam" id="PF00664">
    <property type="entry name" value="ABC_membrane"/>
    <property type="match status" value="1"/>
</dbReference>
<feature type="transmembrane region" description="Helical" evidence="6">
    <location>
        <begin position="197"/>
        <end position="217"/>
    </location>
</feature>
<evidence type="ECO:0000313" key="9">
    <source>
        <dbReference type="Proteomes" id="UP000540685"/>
    </source>
</evidence>
<feature type="region of interest" description="Disordered" evidence="5">
    <location>
        <begin position="1"/>
        <end position="36"/>
    </location>
</feature>
<sequence>MDTQRDQPDAPVGAATAGPGVSGSGEPVPGGDGAGAPPGPSPVWRVLLGYMRPSWRWLVLGGLLSLAAGAVGLMLPLTARRLVDDLGADRPLAGVLALMGVLVVVTAVAGPLGAYVLRRTGESIVLTARRRLVSHLLRLRIPAVDHTEPGDLISRVTSDTTLLRQVTTDSLVGAVTGGLMLLATVAVMAVLDPVLLAVTLAVLALSGMIVRVVMPWVSRASGDAQKAVGRWERPWSGCSGRCAP</sequence>
<proteinExistence type="predicted"/>
<dbReference type="EMBL" id="JACHMP010000001">
    <property type="protein sequence ID" value="MBB5823210.1"/>
    <property type="molecule type" value="Genomic_DNA"/>
</dbReference>
<evidence type="ECO:0000256" key="6">
    <source>
        <dbReference type="SAM" id="Phobius"/>
    </source>
</evidence>
<evidence type="ECO:0000313" key="8">
    <source>
        <dbReference type="EMBL" id="MBB5823210.1"/>
    </source>
</evidence>
<dbReference type="GO" id="GO:0005886">
    <property type="term" value="C:plasma membrane"/>
    <property type="evidence" value="ECO:0007669"/>
    <property type="project" value="UniProtKB-SubCell"/>
</dbReference>
<accession>A0A7W9MJL8</accession>
<feature type="transmembrane region" description="Helical" evidence="6">
    <location>
        <begin position="95"/>
        <end position="117"/>
    </location>
</feature>
<dbReference type="InterPro" id="IPR036640">
    <property type="entry name" value="ABC1_TM_sf"/>
</dbReference>